<comment type="caution">
    <text evidence="1">The sequence shown here is derived from an EMBL/GenBank/DDBJ whole genome shotgun (WGS) entry which is preliminary data.</text>
</comment>
<gene>
    <name evidence="1" type="ORF">EC518_05900</name>
</gene>
<reference evidence="1 2" key="1">
    <citation type="submission" date="2018-11" db="EMBL/GenBank/DDBJ databases">
        <title>Genetic determinants and prediction of antibiotic resistance phenotypes in Helicobacter pylori.</title>
        <authorList>
            <person name="Wagner K."/>
        </authorList>
    </citation>
    <scope>NUCLEOTIDE SEQUENCE [LARGE SCALE GENOMIC DNA]</scope>
    <source>
        <strain evidence="1 2">ZH70</strain>
    </source>
</reference>
<dbReference type="EMBL" id="RJGP01000257">
    <property type="protein sequence ID" value="RVZ39623.1"/>
    <property type="molecule type" value="Genomic_DNA"/>
</dbReference>
<organism evidence="1 2">
    <name type="scientific">Helicobacter pylori</name>
    <name type="common">Campylobacter pylori</name>
    <dbReference type="NCBI Taxonomy" id="210"/>
    <lineage>
        <taxon>Bacteria</taxon>
        <taxon>Pseudomonadati</taxon>
        <taxon>Campylobacterota</taxon>
        <taxon>Epsilonproteobacteria</taxon>
        <taxon>Campylobacterales</taxon>
        <taxon>Helicobacteraceae</taxon>
        <taxon>Helicobacter</taxon>
    </lineage>
</organism>
<keyword evidence="1" id="KW-0808">Transferase</keyword>
<accession>A0A438XNW3</accession>
<keyword evidence="1" id="KW-0032">Aminotransferase</keyword>
<dbReference type="Proteomes" id="UP000289022">
    <property type="component" value="Unassembled WGS sequence"/>
</dbReference>
<evidence type="ECO:0000313" key="1">
    <source>
        <dbReference type="EMBL" id="RVZ39623.1"/>
    </source>
</evidence>
<sequence length="140" mass="15421">MQAFLNRSFAPLLNPNENPLEQVKSSIILKKGVSYFDWGASGLASALVEKRVKSLLPYYANAHSVASKHAILMGMLLKECQEKLKRSLNLSANHCVLSAGYGASSAIKKFQEILGVCIPSKTKKNLEPYLKDMALKRVIV</sequence>
<dbReference type="AlphaFoldDB" id="A0A438XNW3"/>
<feature type="non-terminal residue" evidence="1">
    <location>
        <position position="140"/>
    </location>
</feature>
<dbReference type="InterPro" id="IPR015424">
    <property type="entry name" value="PyrdxlP-dep_Trfase"/>
</dbReference>
<proteinExistence type="predicted"/>
<evidence type="ECO:0000313" key="2">
    <source>
        <dbReference type="Proteomes" id="UP000289022"/>
    </source>
</evidence>
<name>A0A438XNW3_HELPX</name>
<protein>
    <submittedName>
        <fullName evidence="1">Aminotransferase class V-fold PLP-dependent enzyme</fullName>
    </submittedName>
</protein>
<dbReference type="SUPFAM" id="SSF53383">
    <property type="entry name" value="PLP-dependent transferases"/>
    <property type="match status" value="1"/>
</dbReference>
<dbReference type="GO" id="GO:0008483">
    <property type="term" value="F:transaminase activity"/>
    <property type="evidence" value="ECO:0007669"/>
    <property type="project" value="UniProtKB-KW"/>
</dbReference>